<reference evidence="15" key="2">
    <citation type="submission" date="2007-04" db="EMBL/GenBank/DDBJ databases">
        <title>Complete genome sequence of the nitrogen-fixing bacterium Azorhizobium caulinodans ORS571.</title>
        <authorList>
            <person name="Lee K.B."/>
            <person name="Backer P.D."/>
            <person name="Aono T."/>
            <person name="Liu C.T."/>
            <person name="Suzuki S."/>
            <person name="Suzuki T."/>
            <person name="Kaneko T."/>
            <person name="Yamada M."/>
            <person name="Tabata S."/>
            <person name="Kupfer D.M."/>
            <person name="Najar F.Z."/>
            <person name="Wiley G.B."/>
            <person name="Roe B."/>
            <person name="Binnewies T."/>
            <person name="Ussery D."/>
            <person name="Vereecke D."/>
            <person name="Gevers D."/>
            <person name="Holsters M."/>
            <person name="Oyaizu H."/>
        </authorList>
    </citation>
    <scope>NUCLEOTIDE SEQUENCE [LARGE SCALE GENOMIC DNA]</scope>
    <source>
        <strain evidence="15">ATCC 43989 / DSM 5975 / JCM 20966 / LMG 6465 / NBRC 14845 / NCIMB 13405 / ORS 571</strain>
    </source>
</reference>
<dbReference type="Gene3D" id="1.10.287.130">
    <property type="match status" value="1"/>
</dbReference>
<keyword evidence="15" id="KW-1185">Reference proteome</keyword>
<evidence type="ECO:0000256" key="4">
    <source>
        <dbReference type="ARBA" id="ARBA00022553"/>
    </source>
</evidence>
<feature type="domain" description="HAMP" evidence="13">
    <location>
        <begin position="186"/>
        <end position="239"/>
    </location>
</feature>
<evidence type="ECO:0000259" key="12">
    <source>
        <dbReference type="PROSITE" id="PS50109"/>
    </source>
</evidence>
<dbReference type="SUPFAM" id="SSF47384">
    <property type="entry name" value="Homodimeric domain of signal transducing histidine kinase"/>
    <property type="match status" value="1"/>
</dbReference>
<reference evidence="14 15" key="1">
    <citation type="journal article" date="2007" name="Appl. Environ. Microbiol.">
        <title>Rhizobial factors required for stem nodule maturation and maintenance in Sesbania rostrata-Azorhizobium caulinodans ORS571 symbiosis.</title>
        <authorList>
            <person name="Suzuki S."/>
            <person name="Aono T."/>
            <person name="Lee KB."/>
            <person name="Suzuki T."/>
            <person name="Liu CT."/>
            <person name="Miwa H."/>
            <person name="Wakao S."/>
            <person name="Iki T."/>
            <person name="Oyaizu H."/>
        </authorList>
    </citation>
    <scope>NUCLEOTIDE SEQUENCE [LARGE SCALE GENOMIC DNA]</scope>
    <source>
        <strain evidence="15">ATCC 43989 / DSM 5975 / JCM 20966 / LMG 6465 / NBRC 14845 / NCIMB 13405 / ORS 571</strain>
    </source>
</reference>
<dbReference type="CDD" id="cd00082">
    <property type="entry name" value="HisKA"/>
    <property type="match status" value="1"/>
</dbReference>
<dbReference type="AlphaFoldDB" id="A8IL42"/>
<sequence length="450" mass="47829">MKRFLPGSIAASGALFLGFCLTVVLLFSWVTFAALQGDDGGYAQFDAATAIQKSLKRTEAGSFTLQPVEDLLAYQRKFPTLWYLVSDGRTSVSYGPVPERVQAGAKVWSPPQPLSGYAVNGSTMRTERLGLVVPLEDDTILIEVGGAAYSSTQITIELLRDINTTAVPILVVLFATMVVTVILVPQVIARPVRRVATAAEFIDGTREGTRLPEDNAPTELRPLIAAFNRALDRIDNVTAEQRRFLSNAAHELRTPLARARTRLEAVPDPRLRAELATEIHSLSATVTMLLQLARLTSEPAEISRINLTDLTRNLTAQEAPSLVAAGMEVEFQAPDTPVFINGSAQAITVALSNLIRNAAQHAASGGRVVVQVEACGRVSVIDFGAGIGTIYNGSSVMQPFARSSQSSSGTGLGLSIVAQVAALHNAGVSLDETPGGGTTVRIAFTPLPVA</sequence>
<keyword evidence="10 11" id="KW-0472">Membrane</keyword>
<dbReference type="EMBL" id="AP009384">
    <property type="protein sequence ID" value="BAF89984.1"/>
    <property type="molecule type" value="Genomic_DNA"/>
</dbReference>
<dbReference type="KEGG" id="azc:AZC_3986"/>
<dbReference type="Proteomes" id="UP000000270">
    <property type="component" value="Chromosome"/>
</dbReference>
<dbReference type="PANTHER" id="PTHR45436">
    <property type="entry name" value="SENSOR HISTIDINE KINASE YKOH"/>
    <property type="match status" value="1"/>
</dbReference>
<comment type="subcellular location">
    <subcellularLocation>
        <location evidence="2">Membrane</location>
        <topology evidence="2">Multi-pass membrane protein</topology>
    </subcellularLocation>
</comment>
<reference evidence="14 15" key="3">
    <citation type="journal article" date="2008" name="BMC Genomics">
        <title>The genome of the versatile nitrogen fixer Azorhizobium caulinodans ORS571.</title>
        <authorList>
            <person name="Lee KB."/>
            <person name="Backer P.D."/>
            <person name="Aono T."/>
            <person name="Liu CT."/>
            <person name="Suzuki S."/>
            <person name="Suzuki T."/>
            <person name="Kaneko T."/>
            <person name="Yamada M."/>
            <person name="Tabata S."/>
            <person name="Kupfer D.M."/>
            <person name="Najar F.Z."/>
            <person name="Wiley G.B."/>
            <person name="Roe B."/>
            <person name="Binnewies T.T."/>
            <person name="Ussery D.W."/>
            <person name="D'Haeze W."/>
            <person name="Herder J.D."/>
            <person name="Gevers D."/>
            <person name="Vereecke D."/>
            <person name="Holsters M."/>
            <person name="Oyaizu H."/>
        </authorList>
    </citation>
    <scope>NUCLEOTIDE SEQUENCE [LARGE SCALE GENOMIC DNA]</scope>
    <source>
        <strain evidence="15">ATCC 43989 / DSM 5975 / JCM 20966 / LMG 6465 / NBRC 14845 / NCIMB 13405 / ORS 571</strain>
    </source>
</reference>
<evidence type="ECO:0000256" key="9">
    <source>
        <dbReference type="ARBA" id="ARBA00023012"/>
    </source>
</evidence>
<proteinExistence type="predicted"/>
<evidence type="ECO:0000313" key="15">
    <source>
        <dbReference type="Proteomes" id="UP000000270"/>
    </source>
</evidence>
<keyword evidence="7 14" id="KW-0418">Kinase</keyword>
<dbReference type="STRING" id="438753.AZC_3986"/>
<evidence type="ECO:0000256" key="3">
    <source>
        <dbReference type="ARBA" id="ARBA00012438"/>
    </source>
</evidence>
<dbReference type="RefSeq" id="WP_012172506.1">
    <property type="nucleotide sequence ID" value="NC_009937.1"/>
</dbReference>
<keyword evidence="9" id="KW-0902">Two-component regulatory system</keyword>
<dbReference type="SMART" id="SM00304">
    <property type="entry name" value="HAMP"/>
    <property type="match status" value="1"/>
</dbReference>
<dbReference type="PROSITE" id="PS50885">
    <property type="entry name" value="HAMP"/>
    <property type="match status" value="1"/>
</dbReference>
<organism evidence="14 15">
    <name type="scientific">Azorhizobium caulinodans (strain ATCC 43989 / DSM 5975 / JCM 20966 / LMG 6465 / NBRC 14845 / NCIMB 13405 / ORS 571)</name>
    <dbReference type="NCBI Taxonomy" id="438753"/>
    <lineage>
        <taxon>Bacteria</taxon>
        <taxon>Pseudomonadati</taxon>
        <taxon>Pseudomonadota</taxon>
        <taxon>Alphaproteobacteria</taxon>
        <taxon>Hyphomicrobiales</taxon>
        <taxon>Xanthobacteraceae</taxon>
        <taxon>Azorhizobium</taxon>
    </lineage>
</organism>
<dbReference type="Pfam" id="PF00512">
    <property type="entry name" value="HisKA"/>
    <property type="match status" value="1"/>
</dbReference>
<protein>
    <recommendedName>
        <fullName evidence="3">histidine kinase</fullName>
        <ecNumber evidence="3">2.7.13.3</ecNumber>
    </recommendedName>
</protein>
<evidence type="ECO:0000313" key="14">
    <source>
        <dbReference type="EMBL" id="BAF89984.1"/>
    </source>
</evidence>
<evidence type="ECO:0000256" key="10">
    <source>
        <dbReference type="ARBA" id="ARBA00023136"/>
    </source>
</evidence>
<dbReference type="InterPro" id="IPR003660">
    <property type="entry name" value="HAMP_dom"/>
</dbReference>
<dbReference type="SUPFAM" id="SSF55874">
    <property type="entry name" value="ATPase domain of HSP90 chaperone/DNA topoisomerase II/histidine kinase"/>
    <property type="match status" value="1"/>
</dbReference>
<dbReference type="InterPro" id="IPR005467">
    <property type="entry name" value="His_kinase_dom"/>
</dbReference>
<evidence type="ECO:0000259" key="13">
    <source>
        <dbReference type="PROSITE" id="PS50885"/>
    </source>
</evidence>
<dbReference type="InterPro" id="IPR004358">
    <property type="entry name" value="Sig_transdc_His_kin-like_C"/>
</dbReference>
<dbReference type="SMART" id="SM00388">
    <property type="entry name" value="HisKA"/>
    <property type="match status" value="1"/>
</dbReference>
<dbReference type="Gene3D" id="3.30.565.10">
    <property type="entry name" value="Histidine kinase-like ATPase, C-terminal domain"/>
    <property type="match status" value="1"/>
</dbReference>
<accession>A8IL42</accession>
<keyword evidence="8 11" id="KW-1133">Transmembrane helix</keyword>
<dbReference type="InterPro" id="IPR036097">
    <property type="entry name" value="HisK_dim/P_sf"/>
</dbReference>
<dbReference type="PANTHER" id="PTHR45436:SF15">
    <property type="entry name" value="SENSOR HISTIDINE KINASE CUSS"/>
    <property type="match status" value="1"/>
</dbReference>
<dbReference type="Pfam" id="PF02518">
    <property type="entry name" value="HATPase_c"/>
    <property type="match status" value="1"/>
</dbReference>
<dbReference type="PROSITE" id="PS50109">
    <property type="entry name" value="HIS_KIN"/>
    <property type="match status" value="1"/>
</dbReference>
<reference evidence="14 15" key="5">
    <citation type="journal article" date="2010" name="Appl. Environ. Microbiol.">
        <title>phrR-like gene praR of Azorhizobium caulinodans ORS571 is essential for symbiosis with Sesbania rostrata and is involved in expression of reb genes.</title>
        <authorList>
            <person name="Akiba N."/>
            <person name="Aono T."/>
            <person name="Toyazaki H."/>
            <person name="Sato S."/>
            <person name="Oyaizu H."/>
        </authorList>
    </citation>
    <scope>NUCLEOTIDE SEQUENCE [LARGE SCALE GENOMIC DNA]</scope>
    <source>
        <strain evidence="15">ATCC 43989 / DSM 5975 / JCM 20966 / LMG 6465 / NBRC 14845 / NCIMB 13405 / ORS 571</strain>
    </source>
</reference>
<dbReference type="eggNOG" id="COG5002">
    <property type="taxonomic scope" value="Bacteria"/>
</dbReference>
<name>A8IL42_AZOC5</name>
<evidence type="ECO:0000256" key="5">
    <source>
        <dbReference type="ARBA" id="ARBA00022679"/>
    </source>
</evidence>
<dbReference type="GO" id="GO:0000155">
    <property type="term" value="F:phosphorelay sensor kinase activity"/>
    <property type="evidence" value="ECO:0007669"/>
    <property type="project" value="InterPro"/>
</dbReference>
<reference evidence="14 15" key="4">
    <citation type="journal article" date="2009" name="Appl. Environ. Microbiol.">
        <title>Comparative genome-wide transcriptional profiling of Azorhizobium caulinodans ORS571 grown under free-living and symbiotic conditions.</title>
        <authorList>
            <person name="Tsukada S."/>
            <person name="Aono T."/>
            <person name="Akiba N."/>
            <person name="Lee KB."/>
            <person name="Liu CT."/>
            <person name="Toyazaki H."/>
            <person name="Oyaizu H."/>
        </authorList>
    </citation>
    <scope>NUCLEOTIDE SEQUENCE [LARGE SCALE GENOMIC DNA]</scope>
    <source>
        <strain evidence="15">ATCC 43989 / DSM 5975 / JCM 20966 / LMG 6465 / NBRC 14845 / NCIMB 13405 / ORS 571</strain>
    </source>
</reference>
<dbReference type="GO" id="GO:0005886">
    <property type="term" value="C:plasma membrane"/>
    <property type="evidence" value="ECO:0007669"/>
    <property type="project" value="TreeGrafter"/>
</dbReference>
<evidence type="ECO:0000256" key="1">
    <source>
        <dbReference type="ARBA" id="ARBA00000085"/>
    </source>
</evidence>
<evidence type="ECO:0000256" key="6">
    <source>
        <dbReference type="ARBA" id="ARBA00022692"/>
    </source>
</evidence>
<dbReference type="InterPro" id="IPR003661">
    <property type="entry name" value="HisK_dim/P_dom"/>
</dbReference>
<dbReference type="HOGENOM" id="CLU_000445_89_37_5"/>
<feature type="transmembrane region" description="Helical" evidence="11">
    <location>
        <begin position="166"/>
        <end position="184"/>
    </location>
</feature>
<dbReference type="InterPro" id="IPR036890">
    <property type="entry name" value="HATPase_C_sf"/>
</dbReference>
<reference evidence="14 15" key="6">
    <citation type="journal article" date="2011" name="Appl. Environ. Microbiol.">
        <title>Involvement of the azorhizobial chromosome partition gene (parA) in the onset of bacteroid differentiation during Sesbania rostrata stem nodule development.</title>
        <authorList>
            <person name="Liu CT."/>
            <person name="Lee KB."/>
            <person name="Wang YS."/>
            <person name="Peng MH."/>
            <person name="Lee KT."/>
            <person name="Suzuki S."/>
            <person name="Suzuki T."/>
            <person name="Oyaizu H."/>
        </authorList>
    </citation>
    <scope>NUCLEOTIDE SEQUENCE [LARGE SCALE GENOMIC DNA]</scope>
    <source>
        <strain evidence="15">ATCC 43989 / DSM 5975 / JCM 20966 / LMG 6465 / NBRC 14845 / NCIMB 13405 / ORS 571</strain>
    </source>
</reference>
<evidence type="ECO:0000256" key="11">
    <source>
        <dbReference type="SAM" id="Phobius"/>
    </source>
</evidence>
<keyword evidence="6 11" id="KW-0812">Transmembrane</keyword>
<feature type="domain" description="Histidine kinase" evidence="12">
    <location>
        <begin position="247"/>
        <end position="448"/>
    </location>
</feature>
<dbReference type="SMART" id="SM00387">
    <property type="entry name" value="HATPase_c"/>
    <property type="match status" value="1"/>
</dbReference>
<keyword evidence="5" id="KW-0808">Transferase</keyword>
<evidence type="ECO:0000256" key="8">
    <source>
        <dbReference type="ARBA" id="ARBA00022989"/>
    </source>
</evidence>
<dbReference type="InterPro" id="IPR003594">
    <property type="entry name" value="HATPase_dom"/>
</dbReference>
<dbReference type="EC" id="2.7.13.3" evidence="3"/>
<dbReference type="PRINTS" id="PR00344">
    <property type="entry name" value="BCTRLSENSOR"/>
</dbReference>
<comment type="catalytic activity">
    <reaction evidence="1">
        <text>ATP + protein L-histidine = ADP + protein N-phospho-L-histidine.</text>
        <dbReference type="EC" id="2.7.13.3"/>
    </reaction>
</comment>
<keyword evidence="4" id="KW-0597">Phosphoprotein</keyword>
<evidence type="ECO:0000256" key="7">
    <source>
        <dbReference type="ARBA" id="ARBA00022777"/>
    </source>
</evidence>
<gene>
    <name evidence="14" type="ordered locus">AZC_3986</name>
</gene>
<evidence type="ECO:0000256" key="2">
    <source>
        <dbReference type="ARBA" id="ARBA00004141"/>
    </source>
</evidence>
<dbReference type="InterPro" id="IPR050428">
    <property type="entry name" value="TCS_sensor_his_kinase"/>
</dbReference>